<reference evidence="1 2" key="1">
    <citation type="journal article" date="2015" name="Nature">
        <title>rRNA introns, odd ribosomes, and small enigmatic genomes across a large radiation of phyla.</title>
        <authorList>
            <person name="Brown C.T."/>
            <person name="Hug L.A."/>
            <person name="Thomas B.C."/>
            <person name="Sharon I."/>
            <person name="Castelle C.J."/>
            <person name="Singh A."/>
            <person name="Wilkins M.J."/>
            <person name="Williams K.H."/>
            <person name="Banfield J.F."/>
        </authorList>
    </citation>
    <scope>NUCLEOTIDE SEQUENCE [LARGE SCALE GENOMIC DNA]</scope>
</reference>
<gene>
    <name evidence="1" type="ORF">UX85_C0001G0187</name>
</gene>
<dbReference type="AlphaFoldDB" id="A0A0G1U6Z2"/>
<accession>A0A0G1U6Z2</accession>
<comment type="caution">
    <text evidence="1">The sequence shown here is derived from an EMBL/GenBank/DDBJ whole genome shotgun (WGS) entry which is preliminary data.</text>
</comment>
<dbReference type="Proteomes" id="UP000033860">
    <property type="component" value="Unassembled WGS sequence"/>
</dbReference>
<evidence type="ECO:0000313" key="1">
    <source>
        <dbReference type="EMBL" id="KKU61973.1"/>
    </source>
</evidence>
<organism evidence="1 2">
    <name type="scientific">Candidatus Beckwithbacteria bacterium GW2011_GWB1_47_15</name>
    <dbReference type="NCBI Taxonomy" id="1618371"/>
    <lineage>
        <taxon>Bacteria</taxon>
        <taxon>Candidatus Beckwithiibacteriota</taxon>
    </lineage>
</organism>
<sequence>MKDSGGLETGNLPRPQVDLKRREVLKLAAIPWLLKLEKFLPHEAPRERINWSETRFFENVEDFEPEKFMPQIERELGLIPYQFKDQLALISFDEEKWQSNTEKSMSQLKRLKQVYLDLKNEGNLSPRAKTMIEDDFYEVGSAVWALLMVREEYWNVPEKFEEALRNPSITNVYDTRDPFLGEEIFSINAQWADVWSVSEDRYGDDNSALATIGAIRQQSPLYRLLDQGTLLNYLKVKSLSQRKIIKFREGPIAPKRPKEANIYVATEDEELKEEIKQILKEYRLERAASNLGVFEGGDNPWGEYDDFLNQIVLGIGEANIESFRKFPTVWKEYVLHEFGHSLHKKIVFLEKDVDVVKYTVALEEMLELFRPTRNLKTFFTPSGKFASLDLSNESIIEFLERTDKDINEAGITDYPATEFVFPDNDVNEKSLFFKLTYFLYRLYGASSKYYSQPLDDLMIYRLFAKGESDTPIASIEDFYQNEYKQYLDQSGYRLNEFEKRMLDTIENNLELFKAPERRMFKIEPAGVYFNRVILPFVITKMVEDNPEEVEGLITSYYPSEDRQKVRHIFSLLRKKDIEFSELQSQEELFAEVFQASLRRHDPGVTNEIDEEVWQQVDKTVNDLLNKLIREGLALRKRTDISV</sequence>
<name>A0A0G1U6Z2_9BACT</name>
<dbReference type="EMBL" id="LCNT01000001">
    <property type="protein sequence ID" value="KKU61973.1"/>
    <property type="molecule type" value="Genomic_DNA"/>
</dbReference>
<proteinExistence type="predicted"/>
<protein>
    <submittedName>
        <fullName evidence="1">Uncharacterized protein</fullName>
    </submittedName>
</protein>
<evidence type="ECO:0000313" key="2">
    <source>
        <dbReference type="Proteomes" id="UP000033860"/>
    </source>
</evidence>